<evidence type="ECO:0000313" key="2">
    <source>
        <dbReference type="EMBL" id="KAK3174246.1"/>
    </source>
</evidence>
<dbReference type="AlphaFoldDB" id="A0AAD9Z9V1"/>
<protein>
    <submittedName>
        <fullName evidence="2">Uncharacterized protein</fullName>
    </submittedName>
</protein>
<gene>
    <name evidence="2" type="ORF">OEA41_001490</name>
</gene>
<dbReference type="Proteomes" id="UP001276659">
    <property type="component" value="Unassembled WGS sequence"/>
</dbReference>
<comment type="caution">
    <text evidence="2">The sequence shown here is derived from an EMBL/GenBank/DDBJ whole genome shotgun (WGS) entry which is preliminary data.</text>
</comment>
<reference evidence="2" key="1">
    <citation type="submission" date="2022-11" db="EMBL/GenBank/DDBJ databases">
        <title>Chromosomal genome sequence assembly and mating type (MAT) locus characterization of the leprose asexual lichenized fungus Lepraria neglecta (Nyl.) Erichsen.</title>
        <authorList>
            <person name="Allen J.L."/>
            <person name="Pfeffer B."/>
        </authorList>
    </citation>
    <scope>NUCLEOTIDE SEQUENCE</scope>
    <source>
        <strain evidence="2">Allen 5258</strain>
    </source>
</reference>
<evidence type="ECO:0000313" key="3">
    <source>
        <dbReference type="Proteomes" id="UP001276659"/>
    </source>
</evidence>
<feature type="compositionally biased region" description="Polar residues" evidence="1">
    <location>
        <begin position="221"/>
        <end position="239"/>
    </location>
</feature>
<sequence>MVSADEILFNNLMGRWEVPFQYHKTLRIAIRGKMTASPDLSPWLLIDNREEVWRTVRMLWNIGGHQDASASQHGSPGAPRRLDEARQFYRGRKESVPFLLQKRRPETKYVVIPTLNMKRPDIPTKAIIRLREWDSNFVFWTLDLNTVRLIVKPMGGAPHGGCGYCYWSGPHGGFEGPIPFSDMQDKTTRGSQKPKIEYVECESGDEEQEVALTVGLRSGRTLHQASSPVDSTASASGEQEASKPVRRRPDWNMTPSTPNTSAPVNNKAMDARSRTAPAGRPKPSLGFTPPQSSSGRHPTPGGSQSPRSVSKKRRKLTYLTQN</sequence>
<feature type="region of interest" description="Disordered" evidence="1">
    <location>
        <begin position="219"/>
        <end position="322"/>
    </location>
</feature>
<organism evidence="2 3">
    <name type="scientific">Lepraria neglecta</name>
    <dbReference type="NCBI Taxonomy" id="209136"/>
    <lineage>
        <taxon>Eukaryota</taxon>
        <taxon>Fungi</taxon>
        <taxon>Dikarya</taxon>
        <taxon>Ascomycota</taxon>
        <taxon>Pezizomycotina</taxon>
        <taxon>Lecanoromycetes</taxon>
        <taxon>OSLEUM clade</taxon>
        <taxon>Lecanoromycetidae</taxon>
        <taxon>Lecanorales</taxon>
        <taxon>Lecanorineae</taxon>
        <taxon>Stereocaulaceae</taxon>
        <taxon>Lepraria</taxon>
    </lineage>
</organism>
<accession>A0AAD9Z9V1</accession>
<feature type="compositionally biased region" description="Polar residues" evidence="1">
    <location>
        <begin position="253"/>
        <end position="264"/>
    </location>
</feature>
<name>A0AAD9Z9V1_9LECA</name>
<keyword evidence="3" id="KW-1185">Reference proteome</keyword>
<dbReference type="EMBL" id="JASNWA010000006">
    <property type="protein sequence ID" value="KAK3174246.1"/>
    <property type="molecule type" value="Genomic_DNA"/>
</dbReference>
<feature type="compositionally biased region" description="Basic and acidic residues" evidence="1">
    <location>
        <begin position="240"/>
        <end position="250"/>
    </location>
</feature>
<proteinExistence type="predicted"/>
<feature type="compositionally biased region" description="Polar residues" evidence="1">
    <location>
        <begin position="289"/>
        <end position="308"/>
    </location>
</feature>
<evidence type="ECO:0000256" key="1">
    <source>
        <dbReference type="SAM" id="MobiDB-lite"/>
    </source>
</evidence>